<comment type="caution">
    <text evidence="1">The sequence shown here is derived from an EMBL/GenBank/DDBJ whole genome shotgun (WGS) entry which is preliminary data.</text>
</comment>
<sequence>MGEMYRYYLQKYLEKMTNLESHLLVLQDKNKLLDDIKDIELYLYPYKVIFANENVVFRALYEDIKENRGNYYIIILKNEDIQNKLLDFIKRSEGGTVKEITMQSLLECVEEDLKWNEEVNEFGSIDIKKKFNELIYYRKLIRKRNIEKLETDKVMLSSLLELDAVHINDEADCYLYYRDIRDLYGGIGNLKFRTDVKGLIRKIFLEYGSILSNVIEMNLFEEFERFLWVCCGLDSFDRLSDENLKIVLEDEYEKLNAFTEHLDKLVEFANLIGKKDKKYYIQKKDWAEKLILNAKIDILSSEHSYKEILREGTGSLINVLESIKAVLKDYNLEGLKKVFKYNLDNLYELNVLIKENVNYKTENISKLTDLYDLIINFFSRVEYAEKQIYFADSISSYSEWESFYKNYLYDLQYKLSELRYLDKQNLIDEHRYVLVDKRVSNILNRYRENFARFLEKDYDYWINSPYGVSRPLLNSDIPNILNLDSQKTYIIIFDGMRYDAWEYIVRPYFEKVFTVRNTKYRSSFALLPTITSISREAIYSSILKENKNDTTFLTKPESVKKEEQLKEIILQDKKINILIFNMFDNDGHKATEDFYIFYDKQKKVFENSITELLKMITEDSNIVIASDHGLMRVDENINMKDQEGIVSVKSRYLKTNGEPYLGRCINIKDSIALSYDNKGYFVGGGEKDFYSHGGASIEEVIVPFIIAEAKVTKKDSIFIGENSLSSTYSEILQLDQDTKLKLKFKLSEKERIILTSLYGFKNQTISNRDIEKILKNKTGSAGLVSAIVRRLIKKLQKDGLDIIEESAMGDLIMYKFNHDRLEEIL</sequence>
<evidence type="ECO:0000313" key="1">
    <source>
        <dbReference type="EMBL" id="MSU01866.1"/>
    </source>
</evidence>
<name>A0A6N7XJW4_9FIRM</name>
<accession>A0A6N7XJW4</accession>
<dbReference type="EMBL" id="VUNQ01000020">
    <property type="protein sequence ID" value="MSU01866.1"/>
    <property type="molecule type" value="Genomic_DNA"/>
</dbReference>
<protein>
    <submittedName>
        <fullName evidence="1">PglZ domain-containing protein</fullName>
    </submittedName>
</protein>
<dbReference type="RefSeq" id="WP_154440329.1">
    <property type="nucleotide sequence ID" value="NZ_JAHLPJ010000001.1"/>
</dbReference>
<dbReference type="Proteomes" id="UP000469523">
    <property type="component" value="Unassembled WGS sequence"/>
</dbReference>
<proteinExistence type="predicted"/>
<organism evidence="1 2">
    <name type="scientific">Tissierella pigra</name>
    <dbReference type="NCBI Taxonomy" id="2607614"/>
    <lineage>
        <taxon>Bacteria</taxon>
        <taxon>Bacillati</taxon>
        <taxon>Bacillota</taxon>
        <taxon>Tissierellia</taxon>
        <taxon>Tissierellales</taxon>
        <taxon>Tissierellaceae</taxon>
        <taxon>Tissierella</taxon>
    </lineage>
</organism>
<dbReference type="AlphaFoldDB" id="A0A6N7XJW4"/>
<dbReference type="Pfam" id="PF08665">
    <property type="entry name" value="PglZ"/>
    <property type="match status" value="2"/>
</dbReference>
<dbReference type="InterPro" id="IPR017850">
    <property type="entry name" value="Alkaline_phosphatase_core_sf"/>
</dbReference>
<evidence type="ECO:0000313" key="2">
    <source>
        <dbReference type="Proteomes" id="UP000469523"/>
    </source>
</evidence>
<keyword evidence="2" id="KW-1185">Reference proteome</keyword>
<dbReference type="SUPFAM" id="SSF53649">
    <property type="entry name" value="Alkaline phosphatase-like"/>
    <property type="match status" value="1"/>
</dbReference>
<reference evidence="1 2" key="1">
    <citation type="submission" date="2019-09" db="EMBL/GenBank/DDBJ databases">
        <title>In-depth cultivation of the pig gut microbiome towards novel bacterial diversity and tailored functional studies.</title>
        <authorList>
            <person name="Wylensek D."/>
            <person name="Hitch T.C.A."/>
            <person name="Clavel T."/>
        </authorList>
    </citation>
    <scope>NUCLEOTIDE SEQUENCE [LARGE SCALE GENOMIC DNA]</scope>
    <source>
        <strain evidence="1 2">WCA3-693-APC-4?</strain>
    </source>
</reference>
<gene>
    <name evidence="1" type="ORF">FYJ83_10340</name>
</gene>